<dbReference type="RefSeq" id="WP_422641068.1">
    <property type="nucleotide sequence ID" value="NZ_CP071872.1"/>
</dbReference>
<sequence length="537" mass="57344">MSEAHALSPVSLAVAEASKALLHQMKPDGHWSAGCRPRLLESALTLHLLRGLDNHSAAKAALSTYCCRSLESVRLDVTARRADQSFSAAVAAAALGRPVPPGDLARLRTLLDADRHTSVPRKQVVLQALLAAVVPGTPGVDTMMLAAVSAQGGTHQWVGQILAALRLERAPSPSSPDLELLVKTQGADGSWQGHVLATVVSLLSLSRSGLAPDTVDRGVEFLLALLRERGGIPFIRDQDTWVTALGALTLAEAGVRRHVMEPSARYLRAAQLSDGGRPYAAGVTQSDADDSAVAVTFLAAHGAPEAAPAVKAGAQYLLNLQNSDGGFPTFVRGAPSDVEITAKCVRALLASPPNDESHRAARRAWRWLETRQRADGGFACEWNLSPAFPVMHMVDTACVLPARTAPNSVQRVLARCGRYLDATSLPGGGWPLRAEDSQAHPCRPSPGQPAHTPDSTAEFRHTPAANARRRAGRRARLSEPPALRLRRSHPGTDLPHRRSGSSNGKGLYPYGYARRRDSHSTDKAAEQAQRKDTRRSG</sequence>
<protein>
    <submittedName>
        <fullName evidence="4">Terpene cyclase/mutase family protein</fullName>
    </submittedName>
</protein>
<reference evidence="4 5" key="1">
    <citation type="submission" date="2021-03" db="EMBL/GenBank/DDBJ databases">
        <title>Complete genome of Streptomyces formicae strain 1H-GS9 (DSM 100524).</title>
        <authorList>
            <person name="Atanasov K.E."/>
            <person name="Altabella T."/>
            <person name="Ferrer A."/>
        </authorList>
    </citation>
    <scope>NUCLEOTIDE SEQUENCE [LARGE SCALE GENOMIC DNA]</scope>
    <source>
        <strain evidence="4 5">1H-GS9</strain>
    </source>
</reference>
<organism evidence="4 5">
    <name type="scientific">Streptomyces formicae</name>
    <dbReference type="NCBI Taxonomy" id="1616117"/>
    <lineage>
        <taxon>Bacteria</taxon>
        <taxon>Bacillati</taxon>
        <taxon>Actinomycetota</taxon>
        <taxon>Actinomycetes</taxon>
        <taxon>Kitasatosporales</taxon>
        <taxon>Streptomycetaceae</taxon>
        <taxon>Streptomyces</taxon>
    </lineage>
</organism>
<dbReference type="InterPro" id="IPR032696">
    <property type="entry name" value="SQ_cyclase_C"/>
</dbReference>
<evidence type="ECO:0000256" key="1">
    <source>
        <dbReference type="ARBA" id="ARBA00022723"/>
    </source>
</evidence>
<accession>A0ABY3X263</accession>
<dbReference type="Proteomes" id="UP000828924">
    <property type="component" value="Chromosome"/>
</dbReference>
<dbReference type="CDD" id="cd00688">
    <property type="entry name" value="ISOPREN_C2_like"/>
    <property type="match status" value="1"/>
</dbReference>
<evidence type="ECO:0000259" key="3">
    <source>
        <dbReference type="Pfam" id="PF13243"/>
    </source>
</evidence>
<evidence type="ECO:0000313" key="4">
    <source>
        <dbReference type="EMBL" id="UNM16103.1"/>
    </source>
</evidence>
<dbReference type="Pfam" id="PF13243">
    <property type="entry name" value="SQHop_cyclase_C"/>
    <property type="match status" value="1"/>
</dbReference>
<name>A0ABY3X263_9ACTN</name>
<keyword evidence="5" id="KW-1185">Reference proteome</keyword>
<dbReference type="InterPro" id="IPR008930">
    <property type="entry name" value="Terpenoid_cyclase/PrenylTrfase"/>
</dbReference>
<feature type="domain" description="Squalene cyclase C-terminal" evidence="3">
    <location>
        <begin position="286"/>
        <end position="379"/>
    </location>
</feature>
<dbReference type="Gene3D" id="1.50.10.20">
    <property type="match status" value="2"/>
</dbReference>
<evidence type="ECO:0000256" key="2">
    <source>
        <dbReference type="SAM" id="MobiDB-lite"/>
    </source>
</evidence>
<dbReference type="EMBL" id="CP071872">
    <property type="protein sequence ID" value="UNM16103.1"/>
    <property type="molecule type" value="Genomic_DNA"/>
</dbReference>
<gene>
    <name evidence="4" type="ORF">J4032_35735</name>
</gene>
<feature type="region of interest" description="Disordered" evidence="2">
    <location>
        <begin position="430"/>
        <end position="537"/>
    </location>
</feature>
<keyword evidence="1" id="KW-0479">Metal-binding</keyword>
<dbReference type="SUPFAM" id="SSF48239">
    <property type="entry name" value="Terpenoid cyclases/Protein prenyltransferases"/>
    <property type="match status" value="1"/>
</dbReference>
<proteinExistence type="predicted"/>
<feature type="compositionally biased region" description="Basic and acidic residues" evidence="2">
    <location>
        <begin position="514"/>
        <end position="537"/>
    </location>
</feature>
<evidence type="ECO:0000313" key="5">
    <source>
        <dbReference type="Proteomes" id="UP000828924"/>
    </source>
</evidence>